<dbReference type="InterPro" id="IPR005791">
    <property type="entry name" value="SecD"/>
</dbReference>
<comment type="caution">
    <text evidence="13">The sequence shown here is derived from an EMBL/GenBank/DDBJ whole genome shotgun (WGS) entry which is preliminary data.</text>
</comment>
<dbReference type="GO" id="GO:0006605">
    <property type="term" value="P:protein targeting"/>
    <property type="evidence" value="ECO:0007669"/>
    <property type="project" value="UniProtKB-UniRule"/>
</dbReference>
<evidence type="ECO:0000259" key="11">
    <source>
        <dbReference type="Pfam" id="PF02355"/>
    </source>
</evidence>
<dbReference type="Gene3D" id="1.20.1640.10">
    <property type="entry name" value="Multidrug efflux transporter AcrB transmembrane domain"/>
    <property type="match status" value="2"/>
</dbReference>
<dbReference type="GO" id="GO:0065002">
    <property type="term" value="P:intracellular protein transmembrane transport"/>
    <property type="evidence" value="ECO:0007669"/>
    <property type="project" value="UniProtKB-UniRule"/>
</dbReference>
<dbReference type="RefSeq" id="WP_067541819.1">
    <property type="nucleotide sequence ID" value="NZ_AP025567.1"/>
</dbReference>
<evidence type="ECO:0000256" key="3">
    <source>
        <dbReference type="ARBA" id="ARBA00022475"/>
    </source>
</evidence>
<evidence type="ECO:0000256" key="6">
    <source>
        <dbReference type="ARBA" id="ARBA00022989"/>
    </source>
</evidence>
<dbReference type="Pfam" id="PF21760">
    <property type="entry name" value="SecD_1st"/>
    <property type="match status" value="1"/>
</dbReference>
<dbReference type="Proteomes" id="UP000284841">
    <property type="component" value="Unassembled WGS sequence"/>
</dbReference>
<dbReference type="OrthoDB" id="9805019at2"/>
<comment type="subunit">
    <text evidence="10">Forms a complex with SecD. Part of the essential Sec protein translocation apparatus which comprises SecA, SecYEG and auxiliary proteins SecDF. Other proteins may also be involved.</text>
</comment>
<dbReference type="NCBIfam" id="TIGR00966">
    <property type="entry name" value="transloc_SecF"/>
    <property type="match status" value="1"/>
</dbReference>
<evidence type="ECO:0000256" key="7">
    <source>
        <dbReference type="ARBA" id="ARBA00023010"/>
    </source>
</evidence>
<feature type="transmembrane region" description="Helical" evidence="9">
    <location>
        <begin position="363"/>
        <end position="382"/>
    </location>
</feature>
<comment type="subunit">
    <text evidence="9">Forms a complex with SecF. Part of the essential Sec protein translocation apparatus which comprises SecA, SecYEG and auxiliary proteins SecDF. Other proteins may also be involved.</text>
</comment>
<feature type="transmembrane region" description="Helical" evidence="9">
    <location>
        <begin position="394"/>
        <end position="419"/>
    </location>
</feature>
<keyword evidence="4 9" id="KW-0812">Transmembrane</keyword>
<dbReference type="AlphaFoldDB" id="A0A415E3N8"/>
<dbReference type="InterPro" id="IPR005665">
    <property type="entry name" value="SecF_bac"/>
</dbReference>
<comment type="function">
    <text evidence="9">Part of the Sec protein translocase complex. Interacts with the SecYEG preprotein conducting channel. SecDF uses the proton motive force (PMF) to complete protein translocation after the ATP-dependent function of SecA.</text>
</comment>
<dbReference type="InterPro" id="IPR055344">
    <property type="entry name" value="SecD_SecF_C_bact"/>
</dbReference>
<dbReference type="GO" id="GO:0005886">
    <property type="term" value="C:plasma membrane"/>
    <property type="evidence" value="ECO:0007669"/>
    <property type="project" value="UniProtKB-SubCell"/>
</dbReference>
<feature type="transmembrane region" description="Helical" evidence="9">
    <location>
        <begin position="454"/>
        <end position="472"/>
    </location>
</feature>
<dbReference type="PRINTS" id="PR01755">
    <property type="entry name" value="SECFTRNLCASE"/>
</dbReference>
<dbReference type="SUPFAM" id="SSF82866">
    <property type="entry name" value="Multidrug efflux transporter AcrB transmembrane domain"/>
    <property type="match status" value="2"/>
</dbReference>
<evidence type="ECO:0000256" key="5">
    <source>
        <dbReference type="ARBA" id="ARBA00022927"/>
    </source>
</evidence>
<feature type="transmembrane region" description="Helical" evidence="9">
    <location>
        <begin position="573"/>
        <end position="590"/>
    </location>
</feature>
<proteinExistence type="inferred from homology"/>
<sequence length="755" mass="81890">MNSKLKKILASLVVIAVLFGWYVTVFGIGSVNSIKDVMKFGLDINGGVYVVMEADKEDIADLSSQELAEVMEQTRTVLNNRVNAMGISEATVSLEGNNRLRVEMPGVEDAQEAIDQIGRTAQMQFLLADGTVVLTGNEVKNAAIDTDSQNGGYKINLEFTAEGSDKFAQATKKAASQQVTVSKAFQKANVQKNAVIIMLDDEIVTAPTVDQTINSTTCEITQRGGGYSKEEASTTAALIRGGALPISLHEVTSSVQTATIGVDALNKSVVAGIIGLGLVFLLMILMYNVLGLVADVALLLYVLIVLWVMAGMGSVLTLPGIAGIILSIGMAVDANVIIFARIKEEIAAGKTIRVAVDQGFKHALTTVLDAQITTLIASIVLYEIGSTSVKGFALTLMIGIIVSIFTAVVITQLFISLLANSKTFAKNKFFGVNEDGTPKSIIKKEFKFIGNRKIFYCISAGVVILGLVFSVVRGFNYGIDFTGGTMIQIKMGKTVETEEVKETLAKYEMKDLSVVLSGDNKDEVIIKTTNALGNKARADVVDSLGKKFGVKQKDVLSSEEFGPTVGQELKTNALKSVLIAAIGMLIYIIFRFKSWKYGVSSIAGIFHDVLIVLAFYAIFNVTINNPFIAGILTVVGYSINDTIVIFDRIRENKKIYRKDTNEVVIDRSVNQTLNRSIMTSLTTLICMVPLFFMVSTSIREFVLPLMVGVLVGTYSSIFLCSPLFYEFSKSEDKSKYLTAQKAKEKKEAKTSKKKK</sequence>
<dbReference type="InterPro" id="IPR022813">
    <property type="entry name" value="SecD/SecF_arch_bac"/>
</dbReference>
<organism evidence="13 14">
    <name type="scientific">Emergencia timonensis</name>
    <dbReference type="NCBI Taxonomy" id="1776384"/>
    <lineage>
        <taxon>Bacteria</taxon>
        <taxon>Bacillati</taxon>
        <taxon>Bacillota</taxon>
        <taxon>Clostridia</taxon>
        <taxon>Peptostreptococcales</taxon>
        <taxon>Anaerovoracaceae</taxon>
        <taxon>Emergencia</taxon>
    </lineage>
</organism>
<name>A0A415E3N8_9FIRM</name>
<evidence type="ECO:0000256" key="4">
    <source>
        <dbReference type="ARBA" id="ARBA00022692"/>
    </source>
</evidence>
<feature type="domain" description="Protein export membrane protein SecD/SecF C-terminal" evidence="11">
    <location>
        <begin position="258"/>
        <end position="416"/>
    </location>
</feature>
<evidence type="ECO:0000259" key="12">
    <source>
        <dbReference type="Pfam" id="PF21760"/>
    </source>
</evidence>
<accession>A0A415E3N8</accession>
<comment type="subcellular location">
    <subcellularLocation>
        <location evidence="1 9">Cell membrane</location>
        <topology evidence="1 9">Multi-pass membrane protein</topology>
    </subcellularLocation>
</comment>
<feature type="transmembrane region" description="Helical" evidence="9">
    <location>
        <begin position="701"/>
        <end position="725"/>
    </location>
</feature>
<dbReference type="InterPro" id="IPR048634">
    <property type="entry name" value="SecD_SecF_C"/>
</dbReference>
<evidence type="ECO:0000313" key="14">
    <source>
        <dbReference type="Proteomes" id="UP000284841"/>
    </source>
</evidence>
<keyword evidence="2 9" id="KW-0813">Transport</keyword>
<dbReference type="InterPro" id="IPR048631">
    <property type="entry name" value="SecD_1st"/>
</dbReference>
<evidence type="ECO:0000256" key="9">
    <source>
        <dbReference type="HAMAP-Rule" id="MF_01463"/>
    </source>
</evidence>
<feature type="transmembrane region" description="Helical" evidence="9">
    <location>
        <begin position="269"/>
        <end position="289"/>
    </location>
</feature>
<dbReference type="NCBIfam" id="TIGR01129">
    <property type="entry name" value="secD"/>
    <property type="match status" value="1"/>
</dbReference>
<dbReference type="HAMAP" id="MF_01463_B">
    <property type="entry name" value="SecD_B"/>
    <property type="match status" value="1"/>
</dbReference>
<reference evidence="13 14" key="1">
    <citation type="submission" date="2018-08" db="EMBL/GenBank/DDBJ databases">
        <title>A genome reference for cultivated species of the human gut microbiota.</title>
        <authorList>
            <person name="Zou Y."/>
            <person name="Xue W."/>
            <person name="Luo G."/>
        </authorList>
    </citation>
    <scope>NUCLEOTIDE SEQUENCE [LARGE SCALE GENOMIC DNA]</scope>
    <source>
        <strain evidence="13 14">AM07-24</strain>
    </source>
</reference>
<evidence type="ECO:0000256" key="10">
    <source>
        <dbReference type="HAMAP-Rule" id="MF_01464"/>
    </source>
</evidence>
<feature type="domain" description="Protein translocase subunit SecDF P1" evidence="12">
    <location>
        <begin position="71"/>
        <end position="129"/>
    </location>
</feature>
<dbReference type="PANTHER" id="PTHR30081">
    <property type="entry name" value="PROTEIN-EXPORT MEMBRANE PROTEIN SEC"/>
    <property type="match status" value="1"/>
</dbReference>
<dbReference type="STRING" id="1776384.GCA_900086585_03779"/>
<feature type="transmembrane region" description="Helical" evidence="9">
    <location>
        <begin position="321"/>
        <end position="342"/>
    </location>
</feature>
<evidence type="ECO:0000256" key="2">
    <source>
        <dbReference type="ARBA" id="ARBA00022448"/>
    </source>
</evidence>
<dbReference type="Pfam" id="PF02355">
    <property type="entry name" value="SecD_SecF_C"/>
    <property type="match status" value="2"/>
</dbReference>
<dbReference type="GO" id="GO:0043952">
    <property type="term" value="P:protein transport by the Sec complex"/>
    <property type="evidence" value="ECO:0007669"/>
    <property type="project" value="UniProtKB-UniRule"/>
</dbReference>
<keyword evidence="7 9" id="KW-0811">Translocation</keyword>
<keyword evidence="14" id="KW-1185">Reference proteome</keyword>
<keyword evidence="3 9" id="KW-1003">Cell membrane</keyword>
<feature type="domain" description="Protein export membrane protein SecD/SecF C-terminal" evidence="11">
    <location>
        <begin position="548"/>
        <end position="728"/>
    </location>
</feature>
<comment type="similarity">
    <text evidence="10">Belongs to the SecD/SecF family. SecF subfamily.</text>
</comment>
<protein>
    <recommendedName>
        <fullName evidence="9 10">Multifunctional fusion protein</fullName>
    </recommendedName>
    <domain>
        <recommendedName>
            <fullName evidence="9">Protein translocase subunit SecD</fullName>
        </recommendedName>
    </domain>
    <domain>
        <recommendedName>
            <fullName evidence="10">Protein-export membrane protein SecF</fullName>
        </recommendedName>
    </domain>
</protein>
<dbReference type="InterPro" id="IPR022645">
    <property type="entry name" value="SecD/SecF_bac"/>
</dbReference>
<feature type="transmembrane region" description="Helical" evidence="9">
    <location>
        <begin position="296"/>
        <end position="315"/>
    </location>
</feature>
<keyword evidence="5 9" id="KW-0653">Protein transport</keyword>
<feature type="transmembrane region" description="Helical" evidence="9">
    <location>
        <begin position="677"/>
        <end position="695"/>
    </location>
</feature>
<dbReference type="GeneID" id="83006067"/>
<dbReference type="Gene3D" id="3.30.70.3400">
    <property type="match status" value="1"/>
</dbReference>
<dbReference type="EMBL" id="QRMS01000002">
    <property type="protein sequence ID" value="RHJ88194.1"/>
    <property type="molecule type" value="Genomic_DNA"/>
</dbReference>
<dbReference type="InterPro" id="IPR022646">
    <property type="entry name" value="SecD/SecF_CS"/>
</dbReference>
<feature type="transmembrane region" description="Helical" evidence="9">
    <location>
        <begin position="602"/>
        <end position="621"/>
    </location>
</feature>
<comment type="similarity">
    <text evidence="9">Belongs to the SecD/SecF family. SecD subfamily.</text>
</comment>
<dbReference type="HAMAP" id="MF_01464_B">
    <property type="entry name" value="SecF_B"/>
    <property type="match status" value="1"/>
</dbReference>
<evidence type="ECO:0000313" key="13">
    <source>
        <dbReference type="EMBL" id="RHJ88194.1"/>
    </source>
</evidence>
<dbReference type="NCBIfam" id="TIGR00916">
    <property type="entry name" value="2A0604s01"/>
    <property type="match status" value="2"/>
</dbReference>
<feature type="transmembrane region" description="Helical" evidence="9">
    <location>
        <begin position="627"/>
        <end position="646"/>
    </location>
</feature>
<dbReference type="GO" id="GO:0015450">
    <property type="term" value="F:protein-transporting ATPase activity"/>
    <property type="evidence" value="ECO:0007669"/>
    <property type="project" value="InterPro"/>
</dbReference>
<keyword evidence="8 9" id="KW-0472">Membrane</keyword>
<dbReference type="Gene3D" id="3.30.1360.200">
    <property type="match status" value="1"/>
</dbReference>
<evidence type="ECO:0000256" key="1">
    <source>
        <dbReference type="ARBA" id="ARBA00004651"/>
    </source>
</evidence>
<comment type="caution">
    <text evidence="9">Lacks conserved residue(s) required for the propagation of feature annotation.</text>
</comment>
<evidence type="ECO:0000256" key="8">
    <source>
        <dbReference type="ARBA" id="ARBA00023136"/>
    </source>
</evidence>
<gene>
    <name evidence="10" type="primary">secF</name>
    <name evidence="9" type="synonym">secD</name>
    <name evidence="13" type="ORF">DW099_07205</name>
</gene>
<keyword evidence="6 9" id="KW-1133">Transmembrane helix</keyword>
<dbReference type="PANTHER" id="PTHR30081:SF1">
    <property type="entry name" value="PROTEIN TRANSLOCASE SUBUNIT SECD"/>
    <property type="match status" value="1"/>
</dbReference>
<dbReference type="Pfam" id="PF07549">
    <property type="entry name" value="Sec_GG"/>
    <property type="match status" value="1"/>
</dbReference>